<organism evidence="2 3">
    <name type="scientific">Shuttleworthella satelles DSM 14600</name>
    <dbReference type="NCBI Taxonomy" id="626523"/>
    <lineage>
        <taxon>Bacteria</taxon>
        <taxon>Bacillati</taxon>
        <taxon>Bacillota</taxon>
        <taxon>Clostridia</taxon>
        <taxon>Lachnospirales</taxon>
        <taxon>Lachnospiraceae</taxon>
        <taxon>Shuttleworthella</taxon>
    </lineage>
</organism>
<dbReference type="HOGENOM" id="CLU_1395468_0_0_9"/>
<protein>
    <submittedName>
        <fullName evidence="2">Uncharacterized protein</fullName>
    </submittedName>
</protein>
<dbReference type="Proteomes" id="UP000003494">
    <property type="component" value="Unassembled WGS sequence"/>
</dbReference>
<name>C4GDC8_9FIRM</name>
<evidence type="ECO:0000313" key="2">
    <source>
        <dbReference type="EMBL" id="EEP27407.1"/>
    </source>
</evidence>
<reference evidence="2" key="1">
    <citation type="submission" date="2009-04" db="EMBL/GenBank/DDBJ databases">
        <authorList>
            <person name="Weinstock G."/>
            <person name="Sodergren E."/>
            <person name="Clifton S."/>
            <person name="Fulton L."/>
            <person name="Fulton B."/>
            <person name="Courtney L."/>
            <person name="Fronick C."/>
            <person name="Harrison M."/>
            <person name="Strong C."/>
            <person name="Farmer C."/>
            <person name="Delahaunty K."/>
            <person name="Markovic C."/>
            <person name="Hall O."/>
            <person name="Minx P."/>
            <person name="Tomlinson C."/>
            <person name="Mitreva M."/>
            <person name="Nelson J."/>
            <person name="Hou S."/>
            <person name="Wollam A."/>
            <person name="Pepin K.H."/>
            <person name="Johnson M."/>
            <person name="Bhonagiri V."/>
            <person name="Nash W.E."/>
            <person name="Warren W."/>
            <person name="Chinwalla A."/>
            <person name="Mardis E.R."/>
            <person name="Wilson R.K."/>
        </authorList>
    </citation>
    <scope>NUCLEOTIDE SEQUENCE [LARGE SCALE GENOMIC DNA]</scope>
    <source>
        <strain evidence="2">DSM 14600</strain>
    </source>
</reference>
<dbReference type="EMBL" id="ACIP02000007">
    <property type="protein sequence ID" value="EEP27407.1"/>
    <property type="molecule type" value="Genomic_DNA"/>
</dbReference>
<gene>
    <name evidence="2" type="ORF">GCWU000342_02101</name>
</gene>
<comment type="caution">
    <text evidence="2">The sequence shown here is derived from an EMBL/GenBank/DDBJ whole genome shotgun (WGS) entry which is preliminary data.</text>
</comment>
<accession>C4GDC8</accession>
<keyword evidence="3" id="KW-1185">Reference proteome</keyword>
<evidence type="ECO:0000256" key="1">
    <source>
        <dbReference type="SAM" id="MobiDB-lite"/>
    </source>
</evidence>
<feature type="region of interest" description="Disordered" evidence="1">
    <location>
        <begin position="1"/>
        <end position="55"/>
    </location>
</feature>
<dbReference type="AlphaFoldDB" id="C4GDC8"/>
<proteinExistence type="predicted"/>
<sequence length="195" mass="20773">MGQLNQRFDGQAGIHPQIKGQEQGQDDGRQGVFPIRHFHGQGDDPFADYDAGQAEADGGRKADAAVKIQGDMAVIPPDRVKELFQEIGGQIFHDGGADHADQEDLPEGNLGQAVVSERQLQAIGLNQIKGKVPEEEEAEDCAKAIDGADGAVEEAPVVPVAVSDGAVAALIEPADEGKEHELVKVRSQDHKVYLI</sequence>
<evidence type="ECO:0000313" key="3">
    <source>
        <dbReference type="Proteomes" id="UP000003494"/>
    </source>
</evidence>